<comment type="caution">
    <text evidence="10">The sequence shown here is derived from an EMBL/GenBank/DDBJ whole genome shotgun (WGS) entry which is preliminary data.</text>
</comment>
<dbReference type="InterPro" id="IPR051198">
    <property type="entry name" value="BchE-like"/>
</dbReference>
<dbReference type="PANTHER" id="PTHR43409">
    <property type="entry name" value="ANAEROBIC MAGNESIUM-PROTOPORPHYRIN IX MONOMETHYL ESTER CYCLASE-RELATED"/>
    <property type="match status" value="1"/>
</dbReference>
<evidence type="ECO:0000256" key="3">
    <source>
        <dbReference type="ARBA" id="ARBA00022679"/>
    </source>
</evidence>
<keyword evidence="5" id="KW-0479">Metal-binding</keyword>
<dbReference type="SMART" id="SM00729">
    <property type="entry name" value="Elp3"/>
    <property type="match status" value="1"/>
</dbReference>
<dbReference type="SFLD" id="SFLDG01082">
    <property type="entry name" value="B12-binding_domain_containing"/>
    <property type="match status" value="1"/>
</dbReference>
<keyword evidence="4" id="KW-0949">S-adenosyl-L-methionine</keyword>
<evidence type="ECO:0000256" key="7">
    <source>
        <dbReference type="ARBA" id="ARBA00023014"/>
    </source>
</evidence>
<evidence type="ECO:0000256" key="5">
    <source>
        <dbReference type="ARBA" id="ARBA00022723"/>
    </source>
</evidence>
<dbReference type="Gene3D" id="3.80.30.20">
    <property type="entry name" value="tm_1862 like domain"/>
    <property type="match status" value="1"/>
</dbReference>
<evidence type="ECO:0000256" key="6">
    <source>
        <dbReference type="ARBA" id="ARBA00023004"/>
    </source>
</evidence>
<protein>
    <submittedName>
        <fullName evidence="10">Uncharacterized protein</fullName>
    </submittedName>
</protein>
<name>A0A1G2LSA2_9BACT</name>
<dbReference type="GO" id="GO:0003824">
    <property type="term" value="F:catalytic activity"/>
    <property type="evidence" value="ECO:0007669"/>
    <property type="project" value="InterPro"/>
</dbReference>
<dbReference type="CDD" id="cd01335">
    <property type="entry name" value="Radical_SAM"/>
    <property type="match status" value="1"/>
</dbReference>
<dbReference type="SUPFAM" id="SSF102114">
    <property type="entry name" value="Radical SAM enzymes"/>
    <property type="match status" value="1"/>
</dbReference>
<evidence type="ECO:0000256" key="1">
    <source>
        <dbReference type="ARBA" id="ARBA00001966"/>
    </source>
</evidence>
<keyword evidence="6" id="KW-0408">Iron</keyword>
<dbReference type="InterPro" id="IPR006638">
    <property type="entry name" value="Elp3/MiaA/NifB-like_rSAM"/>
</dbReference>
<feature type="domain" description="B12-binding" evidence="8">
    <location>
        <begin position="17"/>
        <end position="157"/>
    </location>
</feature>
<dbReference type="InterPro" id="IPR007197">
    <property type="entry name" value="rSAM"/>
</dbReference>
<dbReference type="Pfam" id="PF04055">
    <property type="entry name" value="Radical_SAM"/>
    <property type="match status" value="1"/>
</dbReference>
<dbReference type="PROSITE" id="PS51918">
    <property type="entry name" value="RADICAL_SAM"/>
    <property type="match status" value="1"/>
</dbReference>
<dbReference type="GO" id="GO:0031419">
    <property type="term" value="F:cobalamin binding"/>
    <property type="evidence" value="ECO:0007669"/>
    <property type="project" value="InterPro"/>
</dbReference>
<organism evidence="10 11">
    <name type="scientific">Candidatus Tagabacteria bacterium RIFCSPLOWO2_01_FULL_42_9</name>
    <dbReference type="NCBI Taxonomy" id="1802296"/>
    <lineage>
        <taxon>Bacteria</taxon>
        <taxon>Candidatus Tagaibacteriota</taxon>
    </lineage>
</organism>
<keyword evidence="3" id="KW-0808">Transferase</keyword>
<evidence type="ECO:0000313" key="11">
    <source>
        <dbReference type="Proteomes" id="UP000178116"/>
    </source>
</evidence>
<dbReference type="SFLD" id="SFLDS00029">
    <property type="entry name" value="Radical_SAM"/>
    <property type="match status" value="1"/>
</dbReference>
<dbReference type="Pfam" id="PF02310">
    <property type="entry name" value="B12-binding"/>
    <property type="match status" value="1"/>
</dbReference>
<dbReference type="InterPro" id="IPR034466">
    <property type="entry name" value="Methyltransferase_Class_B"/>
</dbReference>
<evidence type="ECO:0000259" key="8">
    <source>
        <dbReference type="PROSITE" id="PS51332"/>
    </source>
</evidence>
<dbReference type="InterPro" id="IPR023404">
    <property type="entry name" value="rSAM_horseshoe"/>
</dbReference>
<dbReference type="SFLD" id="SFLDG01123">
    <property type="entry name" value="methyltransferase_(Class_B)"/>
    <property type="match status" value="1"/>
</dbReference>
<comment type="cofactor">
    <cofactor evidence="1">
        <name>[4Fe-4S] cluster</name>
        <dbReference type="ChEBI" id="CHEBI:49883"/>
    </cofactor>
</comment>
<evidence type="ECO:0000313" key="10">
    <source>
        <dbReference type="EMBL" id="OHA14528.1"/>
    </source>
</evidence>
<evidence type="ECO:0000256" key="2">
    <source>
        <dbReference type="ARBA" id="ARBA00022603"/>
    </source>
</evidence>
<evidence type="ECO:0000259" key="9">
    <source>
        <dbReference type="PROSITE" id="PS51918"/>
    </source>
</evidence>
<proteinExistence type="predicted"/>
<dbReference type="AlphaFoldDB" id="A0A1G2LSA2"/>
<dbReference type="InterPro" id="IPR058240">
    <property type="entry name" value="rSAM_sf"/>
</dbReference>
<gene>
    <name evidence="10" type="ORF">A3A10_02615</name>
</gene>
<keyword evidence="2" id="KW-0489">Methyltransferase</keyword>
<dbReference type="Proteomes" id="UP000178116">
    <property type="component" value="Unassembled WGS sequence"/>
</dbReference>
<dbReference type="Gene3D" id="3.40.50.280">
    <property type="entry name" value="Cobalamin-binding domain"/>
    <property type="match status" value="1"/>
</dbReference>
<dbReference type="GO" id="GO:0051539">
    <property type="term" value="F:4 iron, 4 sulfur cluster binding"/>
    <property type="evidence" value="ECO:0007669"/>
    <property type="project" value="UniProtKB-KW"/>
</dbReference>
<dbReference type="PROSITE" id="PS51332">
    <property type="entry name" value="B12_BINDING"/>
    <property type="match status" value="1"/>
</dbReference>
<reference evidence="10 11" key="1">
    <citation type="journal article" date="2016" name="Nat. Commun.">
        <title>Thousands of microbial genomes shed light on interconnected biogeochemical processes in an aquifer system.</title>
        <authorList>
            <person name="Anantharaman K."/>
            <person name="Brown C.T."/>
            <person name="Hug L.A."/>
            <person name="Sharon I."/>
            <person name="Castelle C.J."/>
            <person name="Probst A.J."/>
            <person name="Thomas B.C."/>
            <person name="Singh A."/>
            <person name="Wilkins M.J."/>
            <person name="Karaoz U."/>
            <person name="Brodie E.L."/>
            <person name="Williams K.H."/>
            <person name="Hubbard S.S."/>
            <person name="Banfield J.F."/>
        </authorList>
    </citation>
    <scope>NUCLEOTIDE SEQUENCE [LARGE SCALE GENOMIC DNA]</scope>
</reference>
<feature type="domain" description="Radical SAM core" evidence="9">
    <location>
        <begin position="201"/>
        <end position="415"/>
    </location>
</feature>
<dbReference type="CDD" id="cd02068">
    <property type="entry name" value="radical_SAM_B12_BD"/>
    <property type="match status" value="1"/>
</dbReference>
<evidence type="ECO:0000256" key="4">
    <source>
        <dbReference type="ARBA" id="ARBA00022691"/>
    </source>
</evidence>
<keyword evidence="7" id="KW-0411">Iron-sulfur</keyword>
<accession>A0A1G2LSA2</accession>
<dbReference type="InterPro" id="IPR006158">
    <property type="entry name" value="Cobalamin-bd"/>
</dbReference>
<sequence>MSINSTQKPIDILFINPPSAFGAYENTKVSVFRQVFPLLSFMSLGGRLKQEGLKADILDLGIEKEPWGILRKTLEAAKPRFIGITSTTPLFFEVKDIAKIAREILGNEVKIIYGGPHATALPKESLEETEINIAVVSEGEETLKEILEGKNLSAIKGIFYKDGGKILSTSARGFIKNLDSLPMPDISLYDIRRYHCSGLVSRGTPVLHMETSRGCPSNCSFCNKNIFQRFFRTKSAERVVDEMKYFIKHGVGEFRIIDDQFATDIERAKKICKLMIKENIRVPWNLANGVRVDRVDQEFLDLAKKAGCYQVGIGFESGDQKSLDSIDKGITLEQAAKCMEMVKKAGLESVGFFMLGLPADTEESLKKTIDFAVKMMPTYAKCTVTLPLPGTRMFDQYEKEGRIKTRDWSQYNFHKVGDVYKHPNLSAETLKRYYNLFYRRFYFNPRYLKMRIIKSIRDKTFLRDVYYGLKTFLPDFFSFLKLGK</sequence>
<dbReference type="EMBL" id="MHRA01000047">
    <property type="protein sequence ID" value="OHA14528.1"/>
    <property type="molecule type" value="Genomic_DNA"/>
</dbReference>
<dbReference type="PANTHER" id="PTHR43409:SF7">
    <property type="entry name" value="BLL1977 PROTEIN"/>
    <property type="match status" value="1"/>
</dbReference>
<dbReference type="GO" id="GO:0046872">
    <property type="term" value="F:metal ion binding"/>
    <property type="evidence" value="ECO:0007669"/>
    <property type="project" value="UniProtKB-KW"/>
</dbReference>